<dbReference type="OrthoDB" id="2658750at2759"/>
<feature type="compositionally biased region" description="Pro residues" evidence="1">
    <location>
        <begin position="94"/>
        <end position="107"/>
    </location>
</feature>
<dbReference type="AlphaFoldDB" id="A0A9P7D0W9"/>
<feature type="region of interest" description="Disordered" evidence="1">
    <location>
        <begin position="89"/>
        <end position="117"/>
    </location>
</feature>
<dbReference type="Proteomes" id="UP000714275">
    <property type="component" value="Unassembled WGS sequence"/>
</dbReference>
<dbReference type="SUPFAM" id="SSF55658">
    <property type="entry name" value="L9 N-domain-like"/>
    <property type="match status" value="1"/>
</dbReference>
<sequence>MVAQTPYQVTAAVPMPSDIHPPRPDQTPEGFWVITVGQEVGVFYRWADVAERTNFVSSNVQKRYASFQQALAAYTAGCDEGRVRAVPLAGGPFWPSPPESEPNPPSPTLSVGSSASSDSYDLWLQVEDLTETMRQL</sequence>
<protein>
    <recommendedName>
        <fullName evidence="2">Ribonuclease H1 N-terminal domain-containing protein</fullName>
    </recommendedName>
</protein>
<dbReference type="EMBL" id="JABBWD010000036">
    <property type="protein sequence ID" value="KAG1775053.1"/>
    <property type="molecule type" value="Genomic_DNA"/>
</dbReference>
<gene>
    <name evidence="3" type="ORF">EV702DRAFT_973777</name>
</gene>
<evidence type="ECO:0000256" key="1">
    <source>
        <dbReference type="SAM" id="MobiDB-lite"/>
    </source>
</evidence>
<reference evidence="3" key="1">
    <citation type="journal article" date="2020" name="New Phytol.">
        <title>Comparative genomics reveals dynamic genome evolution in host specialist ectomycorrhizal fungi.</title>
        <authorList>
            <person name="Lofgren L.A."/>
            <person name="Nguyen N.H."/>
            <person name="Vilgalys R."/>
            <person name="Ruytinx J."/>
            <person name="Liao H.L."/>
            <person name="Branco S."/>
            <person name="Kuo A."/>
            <person name="LaButti K."/>
            <person name="Lipzen A."/>
            <person name="Andreopoulos W."/>
            <person name="Pangilinan J."/>
            <person name="Riley R."/>
            <person name="Hundley H."/>
            <person name="Na H."/>
            <person name="Barry K."/>
            <person name="Grigoriev I.V."/>
            <person name="Stajich J.E."/>
            <person name="Kennedy P.G."/>
        </authorList>
    </citation>
    <scope>NUCLEOTIDE SEQUENCE</scope>
    <source>
        <strain evidence="3">DOB743</strain>
    </source>
</reference>
<dbReference type="InterPro" id="IPR011320">
    <property type="entry name" value="RNase_H1_N"/>
</dbReference>
<dbReference type="InterPro" id="IPR009027">
    <property type="entry name" value="Ribosomal_bL9/RNase_H1_N"/>
</dbReference>
<evidence type="ECO:0000259" key="2">
    <source>
        <dbReference type="Pfam" id="PF01693"/>
    </source>
</evidence>
<evidence type="ECO:0000313" key="3">
    <source>
        <dbReference type="EMBL" id="KAG1775053.1"/>
    </source>
</evidence>
<feature type="domain" description="Ribonuclease H1 N-terminal" evidence="2">
    <location>
        <begin position="31"/>
        <end position="72"/>
    </location>
</feature>
<accession>A0A9P7D0W9</accession>
<name>A0A9P7D0W9_9AGAM</name>
<proteinExistence type="predicted"/>
<keyword evidence="4" id="KW-1185">Reference proteome</keyword>
<dbReference type="Pfam" id="PF01693">
    <property type="entry name" value="Cauli_VI"/>
    <property type="match status" value="1"/>
</dbReference>
<evidence type="ECO:0000313" key="4">
    <source>
        <dbReference type="Proteomes" id="UP000714275"/>
    </source>
</evidence>
<comment type="caution">
    <text evidence="3">The sequence shown here is derived from an EMBL/GenBank/DDBJ whole genome shotgun (WGS) entry which is preliminary data.</text>
</comment>
<organism evidence="3 4">
    <name type="scientific">Suillus placidus</name>
    <dbReference type="NCBI Taxonomy" id="48579"/>
    <lineage>
        <taxon>Eukaryota</taxon>
        <taxon>Fungi</taxon>
        <taxon>Dikarya</taxon>
        <taxon>Basidiomycota</taxon>
        <taxon>Agaricomycotina</taxon>
        <taxon>Agaricomycetes</taxon>
        <taxon>Agaricomycetidae</taxon>
        <taxon>Boletales</taxon>
        <taxon>Suillineae</taxon>
        <taxon>Suillaceae</taxon>
        <taxon>Suillus</taxon>
    </lineage>
</organism>